<dbReference type="Proteomes" id="UP001432251">
    <property type="component" value="Chromosome"/>
</dbReference>
<evidence type="ECO:0000313" key="2">
    <source>
        <dbReference type="Proteomes" id="UP001432251"/>
    </source>
</evidence>
<accession>A0ACD5API8</accession>
<keyword evidence="2" id="KW-1185">Reference proteome</keyword>
<reference evidence="1" key="1">
    <citation type="journal article" date="2025" name="Int. J. Syst. Evol. Microbiol.">
        <title>Streptomyces citrinus sp. nov., with yellow diffusible pigment.</title>
        <authorList>
            <person name="He Y."/>
            <person name="Yang E."/>
            <person name="Xu J."/>
            <person name="Sun Y."/>
            <person name="Sun L."/>
        </authorList>
    </citation>
    <scope>NUCLEOTIDE SEQUENCE</scope>
    <source>
        <strain evidence="1">Q6</strain>
    </source>
</reference>
<dbReference type="EMBL" id="CP146022">
    <property type="protein sequence ID" value="WWQ69104.1"/>
    <property type="molecule type" value="Genomic_DNA"/>
</dbReference>
<proteinExistence type="predicted"/>
<organism evidence="1 2">
    <name type="scientific">Streptomyces citrinus</name>
    <dbReference type="NCBI Taxonomy" id="3118173"/>
    <lineage>
        <taxon>Bacteria</taxon>
        <taxon>Bacillati</taxon>
        <taxon>Actinomycetota</taxon>
        <taxon>Actinomycetes</taxon>
        <taxon>Kitasatosporales</taxon>
        <taxon>Streptomycetaceae</taxon>
        <taxon>Streptomyces</taxon>
    </lineage>
</organism>
<gene>
    <name evidence="1" type="ORF">V2W30_24055</name>
</gene>
<sequence>MERADGTRSSVQLAPAAQRDLPLDVTAGGKRIELQARQYDQLALLAHSELRPAERSRHRQTRLREHAYPLARHEPLRDAVVYDVFGGRMYGDSPRAVHEELVRRGEELEHLWVVRDGQCEVPPTARALRVHSPEYYEAMARSRYIVGNTHFPKWLERRPGQQIVQTWHGTPLKRIGFDFDNEHFASTAYLEDLDRERRQWSMLLSPNSFSTPILRRAFRYEGDLVEAGYPRNDVLLSPDRAKRAAEVRERLGLPEGKKVILYAPTWREDKQRHRGGFLLDLRIELDAAERALGEDHVLLVRPHAHVAEPVPGAGDGFVHDVSAQAGVTDMMDLLLVADVLVTDYSSVMFDFAVTGRPMLFFTYDLEHYRDRLRGFYFDFEERAPGPLLATSDALIAALRDTAAATAPYERAYADFRAAFCDLDDGRAARRVVDRMLEKGGA</sequence>
<protein>
    <submittedName>
        <fullName evidence="1">CDP-glycerol glycerophosphotransferase family protein</fullName>
    </submittedName>
</protein>
<evidence type="ECO:0000313" key="1">
    <source>
        <dbReference type="EMBL" id="WWQ69104.1"/>
    </source>
</evidence>
<name>A0ACD5API8_9ACTN</name>